<proteinExistence type="predicted"/>
<sequence length="246" mass="28435">MRHCTQLLGAFEKWEEIKRWILLNSSLGWAIWPWAKPFTQRRVIIRRQAAELLAEHSKASSRVHDDLDLDELMDDPELERLHAERIAALKKEAEKRQVLARKGHGEYREITEADFLGEVTGTERVVCHFFHKEFVRCKIMDKHLRPLAVTYFDTKFLKVDAENCPFFVTKLGIKVLPCVILFKNGVACDRIVGFEELGGKDDFTRAALESRLLRAGLIIKKEKPEAEVDEAPRRVRSTVYSDSDSD</sequence>
<dbReference type="InterPro" id="IPR013766">
    <property type="entry name" value="Thioredoxin_domain"/>
</dbReference>
<dbReference type="SUPFAM" id="SSF52833">
    <property type="entry name" value="Thioredoxin-like"/>
    <property type="match status" value="1"/>
</dbReference>
<gene>
    <name evidence="2" type="ORF">R1sor_025550</name>
</gene>
<evidence type="ECO:0000313" key="3">
    <source>
        <dbReference type="Proteomes" id="UP001633002"/>
    </source>
</evidence>
<organism evidence="2 3">
    <name type="scientific">Riccia sorocarpa</name>
    <dbReference type="NCBI Taxonomy" id="122646"/>
    <lineage>
        <taxon>Eukaryota</taxon>
        <taxon>Viridiplantae</taxon>
        <taxon>Streptophyta</taxon>
        <taxon>Embryophyta</taxon>
        <taxon>Marchantiophyta</taxon>
        <taxon>Marchantiopsida</taxon>
        <taxon>Marchantiidae</taxon>
        <taxon>Marchantiales</taxon>
        <taxon>Ricciaceae</taxon>
        <taxon>Riccia</taxon>
    </lineage>
</organism>
<keyword evidence="3" id="KW-1185">Reference proteome</keyword>
<dbReference type="Gene3D" id="3.40.30.10">
    <property type="entry name" value="Glutaredoxin"/>
    <property type="match status" value="1"/>
</dbReference>
<dbReference type="InterPro" id="IPR036249">
    <property type="entry name" value="Thioredoxin-like_sf"/>
</dbReference>
<dbReference type="EMBL" id="JBJQOH010000008">
    <property type="protein sequence ID" value="KAL3675602.1"/>
    <property type="molecule type" value="Genomic_DNA"/>
</dbReference>
<dbReference type="CDD" id="cd02989">
    <property type="entry name" value="Phd_like_TxnDC9"/>
    <property type="match status" value="1"/>
</dbReference>
<accession>A0ABD3G8Y6</accession>
<protein>
    <recommendedName>
        <fullName evidence="1">Thioredoxin domain-containing protein</fullName>
    </recommendedName>
</protein>
<dbReference type="AlphaFoldDB" id="A0ABD3G8Y6"/>
<evidence type="ECO:0000259" key="1">
    <source>
        <dbReference type="Pfam" id="PF00085"/>
    </source>
</evidence>
<feature type="domain" description="Thioredoxin" evidence="1">
    <location>
        <begin position="109"/>
        <end position="195"/>
    </location>
</feature>
<reference evidence="2 3" key="1">
    <citation type="submission" date="2024-09" db="EMBL/GenBank/DDBJ databases">
        <title>Chromosome-scale assembly of Riccia sorocarpa.</title>
        <authorList>
            <person name="Paukszto L."/>
        </authorList>
    </citation>
    <scope>NUCLEOTIDE SEQUENCE [LARGE SCALE GENOMIC DNA]</scope>
    <source>
        <strain evidence="2">LP-2024</strain>
        <tissue evidence="2">Aerial parts of the thallus</tissue>
    </source>
</reference>
<evidence type="ECO:0000313" key="2">
    <source>
        <dbReference type="EMBL" id="KAL3675602.1"/>
    </source>
</evidence>
<dbReference type="PANTHER" id="PTHR21148">
    <property type="entry name" value="THIOREDOXIN DOMAIN-CONTAINING PROTEIN 9"/>
    <property type="match status" value="1"/>
</dbReference>
<dbReference type="Proteomes" id="UP001633002">
    <property type="component" value="Unassembled WGS sequence"/>
</dbReference>
<name>A0ABD3G8Y6_9MARC</name>
<dbReference type="Pfam" id="PF00085">
    <property type="entry name" value="Thioredoxin"/>
    <property type="match status" value="1"/>
</dbReference>
<comment type="caution">
    <text evidence="2">The sequence shown here is derived from an EMBL/GenBank/DDBJ whole genome shotgun (WGS) entry which is preliminary data.</text>
</comment>